<dbReference type="Proteomes" id="UP000826271">
    <property type="component" value="Unassembled WGS sequence"/>
</dbReference>
<dbReference type="PANTHER" id="PTHR34222:SF33">
    <property type="entry name" value="RETROTRANSPOSON GAG DOMAIN-CONTAINING PROTEIN"/>
    <property type="match status" value="1"/>
</dbReference>
<gene>
    <name evidence="2" type="ORF">BUALT_Bualt01G0163700</name>
</gene>
<sequence>MDVMTYYSKLRELWDELDMYNEVETCTCGHATATIKARQREKMHFFSLGLNDSLSTVRSQIICRQPLPTIEEAYALGCAEENYDSQGPYDEVIDQNEDVFDNVAATQPTTNASTASNGFERNQRERRPPTWLNDYACVVGSVDLPTPNSINVLGHK</sequence>
<feature type="region of interest" description="Disordered" evidence="1">
    <location>
        <begin position="107"/>
        <end position="126"/>
    </location>
</feature>
<reference evidence="2" key="1">
    <citation type="submission" date="2019-10" db="EMBL/GenBank/DDBJ databases">
        <authorList>
            <person name="Zhang R."/>
            <person name="Pan Y."/>
            <person name="Wang J."/>
            <person name="Ma R."/>
            <person name="Yu S."/>
        </authorList>
    </citation>
    <scope>NUCLEOTIDE SEQUENCE</scope>
    <source>
        <strain evidence="2">LA-IB0</strain>
        <tissue evidence="2">Leaf</tissue>
    </source>
</reference>
<accession>A0AAV6Y7M7</accession>
<evidence type="ECO:0000256" key="1">
    <source>
        <dbReference type="SAM" id="MobiDB-lite"/>
    </source>
</evidence>
<feature type="compositionally biased region" description="Polar residues" evidence="1">
    <location>
        <begin position="107"/>
        <end position="120"/>
    </location>
</feature>
<proteinExistence type="predicted"/>
<dbReference type="EMBL" id="WHWC01000001">
    <property type="protein sequence ID" value="KAG8391206.1"/>
    <property type="molecule type" value="Genomic_DNA"/>
</dbReference>
<name>A0AAV6Y7M7_9LAMI</name>
<dbReference type="AlphaFoldDB" id="A0AAV6Y7M7"/>
<organism evidence="2 3">
    <name type="scientific">Buddleja alternifolia</name>
    <dbReference type="NCBI Taxonomy" id="168488"/>
    <lineage>
        <taxon>Eukaryota</taxon>
        <taxon>Viridiplantae</taxon>
        <taxon>Streptophyta</taxon>
        <taxon>Embryophyta</taxon>
        <taxon>Tracheophyta</taxon>
        <taxon>Spermatophyta</taxon>
        <taxon>Magnoliopsida</taxon>
        <taxon>eudicotyledons</taxon>
        <taxon>Gunneridae</taxon>
        <taxon>Pentapetalae</taxon>
        <taxon>asterids</taxon>
        <taxon>lamiids</taxon>
        <taxon>Lamiales</taxon>
        <taxon>Scrophulariaceae</taxon>
        <taxon>Buddlejeae</taxon>
        <taxon>Buddleja</taxon>
    </lineage>
</organism>
<protein>
    <submittedName>
        <fullName evidence="2">Uncharacterized protein</fullName>
    </submittedName>
</protein>
<keyword evidence="3" id="KW-1185">Reference proteome</keyword>
<evidence type="ECO:0000313" key="3">
    <source>
        <dbReference type="Proteomes" id="UP000826271"/>
    </source>
</evidence>
<comment type="caution">
    <text evidence="2">The sequence shown here is derived from an EMBL/GenBank/DDBJ whole genome shotgun (WGS) entry which is preliminary data.</text>
</comment>
<evidence type="ECO:0000313" key="2">
    <source>
        <dbReference type="EMBL" id="KAG8391206.1"/>
    </source>
</evidence>
<dbReference type="PANTHER" id="PTHR34222">
    <property type="entry name" value="GAG_PRE-INTEGRS DOMAIN-CONTAINING PROTEIN"/>
    <property type="match status" value="1"/>
</dbReference>